<dbReference type="PROSITE" id="PS00194">
    <property type="entry name" value="THIOREDOXIN_1"/>
    <property type="match status" value="1"/>
</dbReference>
<dbReference type="PROSITE" id="PS51257">
    <property type="entry name" value="PROKAR_LIPOPROTEIN"/>
    <property type="match status" value="1"/>
</dbReference>
<reference evidence="3 4" key="1">
    <citation type="submission" date="2024-09" db="EMBL/GenBank/DDBJ databases">
        <title>Aeromonas strains Genome sequencing and assembly.</title>
        <authorList>
            <person name="Hu X."/>
            <person name="Tang B."/>
        </authorList>
    </citation>
    <scope>NUCLEOTIDE SEQUENCE [LARGE SCALE GENOMIC DNA]</scope>
    <source>
        <strain evidence="3 4">NB23SCDHY001</strain>
    </source>
</reference>
<feature type="domain" description="Thioredoxin" evidence="2">
    <location>
        <begin position="12"/>
        <end position="148"/>
    </location>
</feature>
<organism evidence="3 4">
    <name type="scientific">Aeromonas bivalvium</name>
    <dbReference type="NCBI Taxonomy" id="440079"/>
    <lineage>
        <taxon>Bacteria</taxon>
        <taxon>Pseudomonadati</taxon>
        <taxon>Pseudomonadota</taxon>
        <taxon>Gammaproteobacteria</taxon>
        <taxon>Aeromonadales</taxon>
        <taxon>Aeromonadaceae</taxon>
        <taxon>Aeromonas</taxon>
    </lineage>
</organism>
<keyword evidence="1" id="KW-0676">Redox-active center</keyword>
<evidence type="ECO:0000259" key="2">
    <source>
        <dbReference type="PROSITE" id="PS51352"/>
    </source>
</evidence>
<dbReference type="InterPro" id="IPR013766">
    <property type="entry name" value="Thioredoxin_domain"/>
</dbReference>
<dbReference type="RefSeq" id="WP_408790425.1">
    <property type="nucleotide sequence ID" value="NZ_JBGXBU010000004.1"/>
</dbReference>
<sequence>MPRTIWTLALVCLLGACRPPAELSNPRGEAVSLSQFAGKPLLVNYFAQWCAPCLREMPLLNALHAEGRVQVLALSFDAMTSAELDELARRHDIRVPIMQRNDGGAPLPFPRPGQLPTSYLLDGEGKLVQTLVGELDDARLAALTLPQP</sequence>
<dbReference type="InterPro" id="IPR050553">
    <property type="entry name" value="Thioredoxin_ResA/DsbE_sf"/>
</dbReference>
<proteinExistence type="predicted"/>
<dbReference type="PANTHER" id="PTHR42852:SF17">
    <property type="entry name" value="THIOREDOXIN-LIKE PROTEIN HI_1115"/>
    <property type="match status" value="1"/>
</dbReference>
<comment type="caution">
    <text evidence="3">The sequence shown here is derived from an EMBL/GenBank/DDBJ whole genome shotgun (WGS) entry which is preliminary data.</text>
</comment>
<dbReference type="InterPro" id="IPR017937">
    <property type="entry name" value="Thioredoxin_CS"/>
</dbReference>
<dbReference type="InterPro" id="IPR036249">
    <property type="entry name" value="Thioredoxin-like_sf"/>
</dbReference>
<keyword evidence="4" id="KW-1185">Reference proteome</keyword>
<accession>A0ABW9GR47</accession>
<evidence type="ECO:0000256" key="1">
    <source>
        <dbReference type="ARBA" id="ARBA00023284"/>
    </source>
</evidence>
<evidence type="ECO:0000313" key="3">
    <source>
        <dbReference type="EMBL" id="MFM4893625.1"/>
    </source>
</evidence>
<dbReference type="SUPFAM" id="SSF52833">
    <property type="entry name" value="Thioredoxin-like"/>
    <property type="match status" value="1"/>
</dbReference>
<dbReference type="Pfam" id="PF00578">
    <property type="entry name" value="AhpC-TSA"/>
    <property type="match status" value="1"/>
</dbReference>
<name>A0ABW9GR47_9GAMM</name>
<protein>
    <submittedName>
        <fullName evidence="3">TlpA family protein disulfide reductase</fullName>
    </submittedName>
</protein>
<dbReference type="PROSITE" id="PS51352">
    <property type="entry name" value="THIOREDOXIN_2"/>
    <property type="match status" value="1"/>
</dbReference>
<gene>
    <name evidence="3" type="ORF">ACEUDJ_12195</name>
</gene>
<dbReference type="Gene3D" id="3.40.30.10">
    <property type="entry name" value="Glutaredoxin"/>
    <property type="match status" value="1"/>
</dbReference>
<dbReference type="EMBL" id="JBGXBU010000004">
    <property type="protein sequence ID" value="MFM4893625.1"/>
    <property type="molecule type" value="Genomic_DNA"/>
</dbReference>
<dbReference type="Proteomes" id="UP001630969">
    <property type="component" value="Unassembled WGS sequence"/>
</dbReference>
<dbReference type="InterPro" id="IPR000866">
    <property type="entry name" value="AhpC/TSA"/>
</dbReference>
<dbReference type="CDD" id="cd02966">
    <property type="entry name" value="TlpA_like_family"/>
    <property type="match status" value="1"/>
</dbReference>
<dbReference type="GeneID" id="97220872"/>
<dbReference type="PANTHER" id="PTHR42852">
    <property type="entry name" value="THIOL:DISULFIDE INTERCHANGE PROTEIN DSBE"/>
    <property type="match status" value="1"/>
</dbReference>
<evidence type="ECO:0000313" key="4">
    <source>
        <dbReference type="Proteomes" id="UP001630969"/>
    </source>
</evidence>